<gene>
    <name evidence="1" type="ORF">WA1_48765</name>
</gene>
<reference evidence="1 2" key="1">
    <citation type="journal article" date="2013" name="Genome Biol. Evol.">
        <title>Genomes of Stigonematalean cyanobacteria (subsection V) and the evolution of oxygenic photosynthesis from prokaryotes to plastids.</title>
        <authorList>
            <person name="Dagan T."/>
            <person name="Roettger M."/>
            <person name="Stucken K."/>
            <person name="Landan G."/>
            <person name="Koch R."/>
            <person name="Major P."/>
            <person name="Gould S.B."/>
            <person name="Goremykin V.V."/>
            <person name="Rippka R."/>
            <person name="Tandeau de Marsac N."/>
            <person name="Gugger M."/>
            <person name="Lockhart P.J."/>
            <person name="Allen J.F."/>
            <person name="Brune I."/>
            <person name="Maus I."/>
            <person name="Puhler A."/>
            <person name="Martin W.F."/>
        </authorList>
    </citation>
    <scope>NUCLEOTIDE SEQUENCE [LARGE SCALE GENOMIC DNA]</scope>
    <source>
        <strain evidence="1 2">PCC 7110</strain>
    </source>
</reference>
<comment type="caution">
    <text evidence="1">The sequence shown here is derived from an EMBL/GenBank/DDBJ whole genome shotgun (WGS) entry which is preliminary data.</text>
</comment>
<proteinExistence type="predicted"/>
<protein>
    <submittedName>
        <fullName evidence="1">Uncharacterized protein</fullName>
    </submittedName>
</protein>
<sequence>MQNPKLLVTLEYADIPEVMLKLREIGFSKSFSQKMLLTRFVKFNWRVLVGALRRWPIVAIQALSRYLSYVYLSTVRSSSNSLLGAPSTQVRND</sequence>
<organism evidence="1 2">
    <name type="scientific">Scytonema hofmannii PCC 7110</name>
    <dbReference type="NCBI Taxonomy" id="128403"/>
    <lineage>
        <taxon>Bacteria</taxon>
        <taxon>Bacillati</taxon>
        <taxon>Cyanobacteriota</taxon>
        <taxon>Cyanophyceae</taxon>
        <taxon>Nostocales</taxon>
        <taxon>Scytonemataceae</taxon>
        <taxon>Scytonema</taxon>
    </lineage>
</organism>
<dbReference type="STRING" id="128403.WA1_48765"/>
<keyword evidence="2" id="KW-1185">Reference proteome</keyword>
<dbReference type="EMBL" id="ANNX02000048">
    <property type="protein sequence ID" value="KYC35914.1"/>
    <property type="molecule type" value="Genomic_DNA"/>
</dbReference>
<accession>A0A139WTY9</accession>
<evidence type="ECO:0000313" key="1">
    <source>
        <dbReference type="EMBL" id="KYC35914.1"/>
    </source>
</evidence>
<dbReference type="Proteomes" id="UP000076925">
    <property type="component" value="Unassembled WGS sequence"/>
</dbReference>
<evidence type="ECO:0000313" key="2">
    <source>
        <dbReference type="Proteomes" id="UP000076925"/>
    </source>
</evidence>
<dbReference type="AlphaFoldDB" id="A0A139WTY9"/>
<name>A0A139WTY9_9CYAN</name>